<gene>
    <name evidence="2" type="ORF">NDU88_002179</name>
</gene>
<feature type="region of interest" description="Disordered" evidence="1">
    <location>
        <begin position="1"/>
        <end position="90"/>
    </location>
</feature>
<proteinExistence type="predicted"/>
<dbReference type="AlphaFoldDB" id="A0AAV7TMI9"/>
<reference evidence="2" key="1">
    <citation type="journal article" date="2022" name="bioRxiv">
        <title>Sequencing and chromosome-scale assembly of the giantPleurodeles waltlgenome.</title>
        <authorList>
            <person name="Brown T."/>
            <person name="Elewa A."/>
            <person name="Iarovenko S."/>
            <person name="Subramanian E."/>
            <person name="Araus A.J."/>
            <person name="Petzold A."/>
            <person name="Susuki M."/>
            <person name="Suzuki K.-i.T."/>
            <person name="Hayashi T."/>
            <person name="Toyoda A."/>
            <person name="Oliveira C."/>
            <person name="Osipova E."/>
            <person name="Leigh N.D."/>
            <person name="Simon A."/>
            <person name="Yun M.H."/>
        </authorList>
    </citation>
    <scope>NUCLEOTIDE SEQUENCE</scope>
    <source>
        <strain evidence="2">20211129_DDA</strain>
        <tissue evidence="2">Liver</tissue>
    </source>
</reference>
<evidence type="ECO:0000313" key="2">
    <source>
        <dbReference type="EMBL" id="KAJ1176912.1"/>
    </source>
</evidence>
<name>A0AAV7TMI9_PLEWA</name>
<dbReference type="Proteomes" id="UP001066276">
    <property type="component" value="Chromosome 3_2"/>
</dbReference>
<organism evidence="2 3">
    <name type="scientific">Pleurodeles waltl</name>
    <name type="common">Iberian ribbed newt</name>
    <dbReference type="NCBI Taxonomy" id="8319"/>
    <lineage>
        <taxon>Eukaryota</taxon>
        <taxon>Metazoa</taxon>
        <taxon>Chordata</taxon>
        <taxon>Craniata</taxon>
        <taxon>Vertebrata</taxon>
        <taxon>Euteleostomi</taxon>
        <taxon>Amphibia</taxon>
        <taxon>Batrachia</taxon>
        <taxon>Caudata</taxon>
        <taxon>Salamandroidea</taxon>
        <taxon>Salamandridae</taxon>
        <taxon>Pleurodelinae</taxon>
        <taxon>Pleurodeles</taxon>
    </lineage>
</organism>
<dbReference type="EMBL" id="JANPWB010000006">
    <property type="protein sequence ID" value="KAJ1176912.1"/>
    <property type="molecule type" value="Genomic_DNA"/>
</dbReference>
<comment type="caution">
    <text evidence="2">The sequence shown here is derived from an EMBL/GenBank/DDBJ whole genome shotgun (WGS) entry which is preliminary data.</text>
</comment>
<evidence type="ECO:0000256" key="1">
    <source>
        <dbReference type="SAM" id="MobiDB-lite"/>
    </source>
</evidence>
<keyword evidence="3" id="KW-1185">Reference proteome</keyword>
<accession>A0AAV7TMI9</accession>
<feature type="compositionally biased region" description="Basic residues" evidence="1">
    <location>
        <begin position="1"/>
        <end position="10"/>
    </location>
</feature>
<evidence type="ECO:0000313" key="3">
    <source>
        <dbReference type="Proteomes" id="UP001066276"/>
    </source>
</evidence>
<protein>
    <submittedName>
        <fullName evidence="2">Uncharacterized protein</fullName>
    </submittedName>
</protein>
<sequence>MLSKSHHASRVARALARERTSAQSSRPGGERKPGACVSGLPGGSGNIPRDAMRERSGGSGPGAPLFGARTAYHGQRTRQAWPTPAEPGGDRVVPCVVAWPRQDCWLGPERADGAGP</sequence>